<dbReference type="EMBL" id="UINC01033405">
    <property type="protein sequence ID" value="SVB22645.1"/>
    <property type="molecule type" value="Genomic_DNA"/>
</dbReference>
<evidence type="ECO:0000313" key="2">
    <source>
        <dbReference type="EMBL" id="SVB22645.1"/>
    </source>
</evidence>
<evidence type="ECO:0000256" key="1">
    <source>
        <dbReference type="SAM" id="MobiDB-lite"/>
    </source>
</evidence>
<accession>A0A382C958</accession>
<feature type="non-terminal residue" evidence="2">
    <location>
        <position position="322"/>
    </location>
</feature>
<sequence>MSVPFWLAFITSALAHLAATATLTTNIESGQKVETQSLMVEVINEQSARAPFVATAVRHSPPLEISPLSILTPKSLIGIQPIPPRELQLSKELTSGAIATKPPSNLTETQLTVDTAPPLQLREHNTVRRSIGRLLTSERLETENIIVQAKTHPPPTLSTAISIVPPMLSPTQHETSPSLSVLMPQSVLRSSKNAVSIILQPSLWAPDQFDERSLQTLETESGAGPQTRTASSQGPTPPRHVGPMPAPPRASDIRGPQSIVRPMPAETPSQPIVSPELDSTEPSAEHTALSIHVHGPKQHESTVDYKNPALGNRPPEYPRRAR</sequence>
<feature type="compositionally biased region" description="Polar residues" evidence="1">
    <location>
        <begin position="218"/>
        <end position="234"/>
    </location>
</feature>
<organism evidence="2">
    <name type="scientific">marine metagenome</name>
    <dbReference type="NCBI Taxonomy" id="408172"/>
    <lineage>
        <taxon>unclassified sequences</taxon>
        <taxon>metagenomes</taxon>
        <taxon>ecological metagenomes</taxon>
    </lineage>
</organism>
<dbReference type="AlphaFoldDB" id="A0A382C958"/>
<gene>
    <name evidence="2" type="ORF">METZ01_LOCUS175499</name>
</gene>
<reference evidence="2" key="1">
    <citation type="submission" date="2018-05" db="EMBL/GenBank/DDBJ databases">
        <authorList>
            <person name="Lanie J.A."/>
            <person name="Ng W.-L."/>
            <person name="Kazmierczak K.M."/>
            <person name="Andrzejewski T.M."/>
            <person name="Davidsen T.M."/>
            <person name="Wayne K.J."/>
            <person name="Tettelin H."/>
            <person name="Glass J.I."/>
            <person name="Rusch D."/>
            <person name="Podicherti R."/>
            <person name="Tsui H.-C.T."/>
            <person name="Winkler M.E."/>
        </authorList>
    </citation>
    <scope>NUCLEOTIDE SEQUENCE</scope>
</reference>
<feature type="compositionally biased region" description="Pro residues" evidence="1">
    <location>
        <begin position="235"/>
        <end position="248"/>
    </location>
</feature>
<feature type="region of interest" description="Disordered" evidence="1">
    <location>
        <begin position="218"/>
        <end position="322"/>
    </location>
</feature>
<name>A0A382C958_9ZZZZ</name>
<protein>
    <submittedName>
        <fullName evidence="2">Uncharacterized protein</fullName>
    </submittedName>
</protein>
<proteinExistence type="predicted"/>